<dbReference type="GeneID" id="7448988"/>
<dbReference type="Pfam" id="PF13417">
    <property type="entry name" value="GST_N_3"/>
    <property type="match status" value="1"/>
</dbReference>
<dbReference type="Proteomes" id="UP000001449">
    <property type="component" value="Chromosome 7"/>
</dbReference>
<evidence type="ECO:0000313" key="2">
    <source>
        <dbReference type="EMBL" id="ACI64821.1"/>
    </source>
</evidence>
<dbReference type="InterPro" id="IPR004045">
    <property type="entry name" value="Glutathione_S-Trfase_N"/>
</dbReference>
<dbReference type="eggNOG" id="KOG3029">
    <property type="taxonomic scope" value="Eukaryota"/>
</dbReference>
<accession>B5YMK0</accession>
<dbReference type="InterPro" id="IPR036249">
    <property type="entry name" value="Thioredoxin-like_sf"/>
</dbReference>
<feature type="domain" description="GST N-terminal" evidence="1">
    <location>
        <begin position="69"/>
        <end position="157"/>
    </location>
</feature>
<dbReference type="RefSeq" id="XP_002296104.1">
    <property type="nucleotide sequence ID" value="XM_002296068.1"/>
</dbReference>
<dbReference type="PANTHER" id="PTHR12782">
    <property type="entry name" value="MICROSOMAL PROSTAGLANDIN E SYNTHASE-2"/>
    <property type="match status" value="1"/>
</dbReference>
<dbReference type="SUPFAM" id="SSF52833">
    <property type="entry name" value="Thioredoxin-like"/>
    <property type="match status" value="1"/>
</dbReference>
<dbReference type="OMA" id="DYCLTEG"/>
<dbReference type="KEGG" id="tps:THAPS_6816"/>
<organism evidence="2 3">
    <name type="scientific">Thalassiosira pseudonana</name>
    <name type="common">Marine diatom</name>
    <name type="synonym">Cyclotella nana</name>
    <dbReference type="NCBI Taxonomy" id="35128"/>
    <lineage>
        <taxon>Eukaryota</taxon>
        <taxon>Sar</taxon>
        <taxon>Stramenopiles</taxon>
        <taxon>Ochrophyta</taxon>
        <taxon>Bacillariophyta</taxon>
        <taxon>Coscinodiscophyceae</taxon>
        <taxon>Thalassiosirophycidae</taxon>
        <taxon>Thalassiosirales</taxon>
        <taxon>Thalassiosiraceae</taxon>
        <taxon>Thalassiosira</taxon>
    </lineage>
</organism>
<dbReference type="Gene3D" id="3.40.30.10">
    <property type="entry name" value="Glutaredoxin"/>
    <property type="match status" value="1"/>
</dbReference>
<dbReference type="InterPro" id="IPR036282">
    <property type="entry name" value="Glutathione-S-Trfase_C_sf"/>
</dbReference>
<sequence>MSILNPIYSRRIIRHVCSLQTNAHPTPSSTSTLARVIAHPSPAQSWGILSSSFSRSFATSDVLALSSQPNIKLFQYHICPFCNITKSLFSYSNLDYDVVEVNPLTKAELKPWSGDYKKVPIAKIDDEQINGSEEILQTTLNSPFVQQYLEQRWESDDNDNDSKMTIQQFQKSESAQRWFRFAADDLAALLYPNICGNLSDSYNAFAYVKDVDSFSGMQKISIQTLGALAMYFAASKVKSKRNVTDEKAALQSALDTFEKEGLQSGTLTFSSGNKHTPDMGDLAVFGVLYSVRGMNAHTTAIQCRGGAVKEWYDRMHALVVGKKADHAIKLGVSCK</sequence>
<evidence type="ECO:0000259" key="1">
    <source>
        <dbReference type="PROSITE" id="PS50404"/>
    </source>
</evidence>
<dbReference type="Gene3D" id="1.20.1050.10">
    <property type="match status" value="1"/>
</dbReference>
<dbReference type="GO" id="GO:0005739">
    <property type="term" value="C:mitochondrion"/>
    <property type="evidence" value="ECO:0000318"/>
    <property type="project" value="GO_Central"/>
</dbReference>
<keyword evidence="3" id="KW-1185">Reference proteome</keyword>
<dbReference type="PROSITE" id="PS51354">
    <property type="entry name" value="GLUTAREDOXIN_2"/>
    <property type="match status" value="1"/>
</dbReference>
<dbReference type="PROSITE" id="PS50404">
    <property type="entry name" value="GST_NTER"/>
    <property type="match status" value="1"/>
</dbReference>
<dbReference type="AlphaFoldDB" id="B5YMK0"/>
<reference evidence="2 3" key="1">
    <citation type="journal article" date="2004" name="Science">
        <title>The genome of the diatom Thalassiosira pseudonana: ecology, evolution, and metabolism.</title>
        <authorList>
            <person name="Armbrust E.V."/>
            <person name="Berges J.A."/>
            <person name="Bowler C."/>
            <person name="Green B.R."/>
            <person name="Martinez D."/>
            <person name="Putnam N.H."/>
            <person name="Zhou S."/>
            <person name="Allen A.E."/>
            <person name="Apt K.E."/>
            <person name="Bechner M."/>
            <person name="Brzezinski M.A."/>
            <person name="Chaal B.K."/>
            <person name="Chiovitti A."/>
            <person name="Davis A.K."/>
            <person name="Demarest M.S."/>
            <person name="Detter J.C."/>
            <person name="Glavina T."/>
            <person name="Goodstein D."/>
            <person name="Hadi M.Z."/>
            <person name="Hellsten U."/>
            <person name="Hildebrand M."/>
            <person name="Jenkins B.D."/>
            <person name="Jurka J."/>
            <person name="Kapitonov V.V."/>
            <person name="Kroger N."/>
            <person name="Lau W.W."/>
            <person name="Lane T.W."/>
            <person name="Larimer F.W."/>
            <person name="Lippmeier J.C."/>
            <person name="Lucas S."/>
            <person name="Medina M."/>
            <person name="Montsant A."/>
            <person name="Obornik M."/>
            <person name="Parker M.S."/>
            <person name="Palenik B."/>
            <person name="Pazour G.J."/>
            <person name="Richardson P.M."/>
            <person name="Rynearson T.A."/>
            <person name="Saito M.A."/>
            <person name="Schwartz D.C."/>
            <person name="Thamatrakoln K."/>
            <person name="Valentin K."/>
            <person name="Vardi A."/>
            <person name="Wilkerson F.P."/>
            <person name="Rokhsar D.S."/>
        </authorList>
    </citation>
    <scope>NUCLEOTIDE SEQUENCE [LARGE SCALE GENOMIC DNA]</scope>
    <source>
        <strain evidence="2 3">CCMP1335</strain>
    </source>
</reference>
<dbReference type="Pfam" id="PF13410">
    <property type="entry name" value="GST_C_2"/>
    <property type="match status" value="1"/>
</dbReference>
<dbReference type="HOGENOM" id="CLU_011226_0_1_1"/>
<dbReference type="PANTHER" id="PTHR12782:SF5">
    <property type="entry name" value="PROSTAGLANDIN E SYNTHASE 2"/>
    <property type="match status" value="1"/>
</dbReference>
<dbReference type="InParanoid" id="B5YMK0"/>
<evidence type="ECO:0000313" key="3">
    <source>
        <dbReference type="Proteomes" id="UP000001449"/>
    </source>
</evidence>
<proteinExistence type="predicted"/>
<protein>
    <recommendedName>
        <fullName evidence="1">GST N-terminal domain-containing protein</fullName>
    </recommendedName>
</protein>
<dbReference type="PaxDb" id="35128-Thaps6816"/>
<name>B5YMK0_THAPS</name>
<dbReference type="EMBL" id="CP001160">
    <property type="protein sequence ID" value="ACI64821.1"/>
    <property type="molecule type" value="Genomic_DNA"/>
</dbReference>
<dbReference type="SUPFAM" id="SSF47616">
    <property type="entry name" value="GST C-terminal domain-like"/>
    <property type="match status" value="1"/>
</dbReference>
<reference evidence="2 3" key="2">
    <citation type="journal article" date="2008" name="Nature">
        <title>The Phaeodactylum genome reveals the evolutionary history of diatom genomes.</title>
        <authorList>
            <person name="Bowler C."/>
            <person name="Allen A.E."/>
            <person name="Badger J.H."/>
            <person name="Grimwood J."/>
            <person name="Jabbari K."/>
            <person name="Kuo A."/>
            <person name="Maheswari U."/>
            <person name="Martens C."/>
            <person name="Maumus F."/>
            <person name="Otillar R.P."/>
            <person name="Rayko E."/>
            <person name="Salamov A."/>
            <person name="Vandepoele K."/>
            <person name="Beszteri B."/>
            <person name="Gruber A."/>
            <person name="Heijde M."/>
            <person name="Katinka M."/>
            <person name="Mock T."/>
            <person name="Valentin K."/>
            <person name="Verret F."/>
            <person name="Berges J.A."/>
            <person name="Brownlee C."/>
            <person name="Cadoret J.P."/>
            <person name="Chiovitti A."/>
            <person name="Choi C.J."/>
            <person name="Coesel S."/>
            <person name="De Martino A."/>
            <person name="Detter J.C."/>
            <person name="Durkin C."/>
            <person name="Falciatore A."/>
            <person name="Fournet J."/>
            <person name="Haruta M."/>
            <person name="Huysman M.J."/>
            <person name="Jenkins B.D."/>
            <person name="Jiroutova K."/>
            <person name="Jorgensen R.E."/>
            <person name="Joubert Y."/>
            <person name="Kaplan A."/>
            <person name="Kroger N."/>
            <person name="Kroth P.G."/>
            <person name="La Roche J."/>
            <person name="Lindquist E."/>
            <person name="Lommer M."/>
            <person name="Martin-Jezequel V."/>
            <person name="Lopez P.J."/>
            <person name="Lucas S."/>
            <person name="Mangogna M."/>
            <person name="McGinnis K."/>
            <person name="Medlin L.K."/>
            <person name="Montsant A."/>
            <person name="Oudot-Le Secq M.P."/>
            <person name="Napoli C."/>
            <person name="Obornik M."/>
            <person name="Parker M.S."/>
            <person name="Petit J.L."/>
            <person name="Porcel B.M."/>
            <person name="Poulsen N."/>
            <person name="Robison M."/>
            <person name="Rychlewski L."/>
            <person name="Rynearson T.A."/>
            <person name="Schmutz J."/>
            <person name="Shapiro H."/>
            <person name="Siaut M."/>
            <person name="Stanley M."/>
            <person name="Sussman M.R."/>
            <person name="Taylor A.R."/>
            <person name="Vardi A."/>
            <person name="von Dassow P."/>
            <person name="Vyverman W."/>
            <person name="Willis A."/>
            <person name="Wyrwicz L.S."/>
            <person name="Rokhsar D.S."/>
            <person name="Weissenbach J."/>
            <person name="Armbrust E.V."/>
            <person name="Green B.R."/>
            <person name="Van de Peer Y."/>
            <person name="Grigoriev I.V."/>
        </authorList>
    </citation>
    <scope>NUCLEOTIDE SEQUENCE [LARGE SCALE GENOMIC DNA]</scope>
    <source>
        <strain evidence="2 3">CCMP1335</strain>
    </source>
</reference>
<gene>
    <name evidence="2" type="ORF">THAPS_6816</name>
</gene>